<reference evidence="1 2" key="1">
    <citation type="submission" date="2019-05" db="EMBL/GenBank/DDBJ databases">
        <title>Emergence of the Ug99 lineage of the wheat stem rust pathogen through somatic hybridization.</title>
        <authorList>
            <person name="Li F."/>
            <person name="Upadhyaya N.M."/>
            <person name="Sperschneider J."/>
            <person name="Matny O."/>
            <person name="Nguyen-Phuc H."/>
            <person name="Mago R."/>
            <person name="Raley C."/>
            <person name="Miller M.E."/>
            <person name="Silverstein K.A.T."/>
            <person name="Henningsen E."/>
            <person name="Hirsch C.D."/>
            <person name="Visser B."/>
            <person name="Pretorius Z.A."/>
            <person name="Steffenson B.J."/>
            <person name="Schwessinger B."/>
            <person name="Dodds P.N."/>
            <person name="Figueroa M."/>
        </authorList>
    </citation>
    <scope>NUCLEOTIDE SEQUENCE [LARGE SCALE GENOMIC DNA]</scope>
    <source>
        <strain evidence="1">21-0</strain>
    </source>
</reference>
<keyword evidence="2" id="KW-1185">Reference proteome</keyword>
<evidence type="ECO:0000313" key="2">
    <source>
        <dbReference type="Proteomes" id="UP000324748"/>
    </source>
</evidence>
<name>A0A5B0QBC9_PUCGR</name>
<protein>
    <submittedName>
        <fullName evidence="1">Uncharacterized protein</fullName>
    </submittedName>
</protein>
<comment type="caution">
    <text evidence="1">The sequence shown here is derived from an EMBL/GenBank/DDBJ whole genome shotgun (WGS) entry which is preliminary data.</text>
</comment>
<dbReference type="EMBL" id="VSWC01000027">
    <property type="protein sequence ID" value="KAA1110264.1"/>
    <property type="molecule type" value="Genomic_DNA"/>
</dbReference>
<sequence length="118" mass="14096">MLCTTVLLGQYKLPCCFPASPRWPDWNFNLTCHLLRYHPSRHLHFIWLFVLSTGLNHTRIYPPHLKLVTVFHHHRSFQYPPSPHFFTTVALVPVVLRFSFFYKPRRPNFPNRPSRLTA</sequence>
<accession>A0A5B0QBC9</accession>
<organism evidence="1 2">
    <name type="scientific">Puccinia graminis f. sp. tritici</name>
    <dbReference type="NCBI Taxonomy" id="56615"/>
    <lineage>
        <taxon>Eukaryota</taxon>
        <taxon>Fungi</taxon>
        <taxon>Dikarya</taxon>
        <taxon>Basidiomycota</taxon>
        <taxon>Pucciniomycotina</taxon>
        <taxon>Pucciniomycetes</taxon>
        <taxon>Pucciniales</taxon>
        <taxon>Pucciniaceae</taxon>
        <taxon>Puccinia</taxon>
    </lineage>
</organism>
<gene>
    <name evidence="1" type="ORF">PGT21_016352</name>
</gene>
<evidence type="ECO:0000313" key="1">
    <source>
        <dbReference type="EMBL" id="KAA1110264.1"/>
    </source>
</evidence>
<dbReference type="AlphaFoldDB" id="A0A5B0QBC9"/>
<proteinExistence type="predicted"/>
<dbReference type="Proteomes" id="UP000324748">
    <property type="component" value="Unassembled WGS sequence"/>
</dbReference>